<sequence length="201" mass="22612">MYLVFNSLGVDKFHTFLVAGHTDLLFDIQLAMVKGGLIGGDVYVAEDSSGSIVGSAIWFGPNQELFHTAEEREAGFTKFMAKLTEKELNMTSWWMEYFLPAYAEFTARMFGSLEYKLKAWHLQLIGVLPAHQHRGIGRALIKHSEEVIANSPSEGPKHLCLETETESAERLGYVNRGVMELRSEEKMNQTVPMFCCAKEIA</sequence>
<dbReference type="GO" id="GO:0016747">
    <property type="term" value="F:acyltransferase activity, transferring groups other than amino-acyl groups"/>
    <property type="evidence" value="ECO:0007669"/>
    <property type="project" value="InterPro"/>
</dbReference>
<proteinExistence type="predicted"/>
<accession>A0A0H2SDR6</accession>
<organism evidence="2 3">
    <name type="scientific">Schizopora paradoxa</name>
    <dbReference type="NCBI Taxonomy" id="27342"/>
    <lineage>
        <taxon>Eukaryota</taxon>
        <taxon>Fungi</taxon>
        <taxon>Dikarya</taxon>
        <taxon>Basidiomycota</taxon>
        <taxon>Agaricomycotina</taxon>
        <taxon>Agaricomycetes</taxon>
        <taxon>Hymenochaetales</taxon>
        <taxon>Schizoporaceae</taxon>
        <taxon>Schizopora</taxon>
    </lineage>
</organism>
<keyword evidence="3" id="KW-1185">Reference proteome</keyword>
<protein>
    <recommendedName>
        <fullName evidence="1">N-acetyltransferase domain-containing protein</fullName>
    </recommendedName>
</protein>
<dbReference type="SUPFAM" id="SSF55729">
    <property type="entry name" value="Acyl-CoA N-acyltransferases (Nat)"/>
    <property type="match status" value="1"/>
</dbReference>
<feature type="domain" description="N-acetyltransferase" evidence="1">
    <location>
        <begin position="106"/>
        <end position="150"/>
    </location>
</feature>
<dbReference type="AlphaFoldDB" id="A0A0H2SDR6"/>
<dbReference type="STRING" id="27342.A0A0H2SDR6"/>
<gene>
    <name evidence="2" type="ORF">SCHPADRAFT_825154</name>
</gene>
<dbReference type="InParanoid" id="A0A0H2SDR6"/>
<evidence type="ECO:0000259" key="1">
    <source>
        <dbReference type="Pfam" id="PF00583"/>
    </source>
</evidence>
<dbReference type="Pfam" id="PF00583">
    <property type="entry name" value="Acetyltransf_1"/>
    <property type="match status" value="1"/>
</dbReference>
<dbReference type="Gene3D" id="3.40.630.30">
    <property type="match status" value="1"/>
</dbReference>
<dbReference type="InterPro" id="IPR016181">
    <property type="entry name" value="Acyl_CoA_acyltransferase"/>
</dbReference>
<dbReference type="Proteomes" id="UP000053477">
    <property type="component" value="Unassembled WGS sequence"/>
</dbReference>
<evidence type="ECO:0000313" key="2">
    <source>
        <dbReference type="EMBL" id="KLO15161.1"/>
    </source>
</evidence>
<dbReference type="OrthoDB" id="4738875at2759"/>
<evidence type="ECO:0000313" key="3">
    <source>
        <dbReference type="Proteomes" id="UP000053477"/>
    </source>
</evidence>
<reference evidence="2 3" key="1">
    <citation type="submission" date="2015-04" db="EMBL/GenBank/DDBJ databases">
        <title>Complete genome sequence of Schizopora paradoxa KUC8140, a cosmopolitan wood degrader in East Asia.</title>
        <authorList>
            <consortium name="DOE Joint Genome Institute"/>
            <person name="Min B."/>
            <person name="Park H."/>
            <person name="Jang Y."/>
            <person name="Kim J.-J."/>
            <person name="Kim K.H."/>
            <person name="Pangilinan J."/>
            <person name="Lipzen A."/>
            <person name="Riley R."/>
            <person name="Grigoriev I.V."/>
            <person name="Spatafora J.W."/>
            <person name="Choi I.-G."/>
        </authorList>
    </citation>
    <scope>NUCLEOTIDE SEQUENCE [LARGE SCALE GENOMIC DNA]</scope>
    <source>
        <strain evidence="2 3">KUC8140</strain>
    </source>
</reference>
<dbReference type="EMBL" id="KQ085933">
    <property type="protein sequence ID" value="KLO15161.1"/>
    <property type="molecule type" value="Genomic_DNA"/>
</dbReference>
<name>A0A0H2SDR6_9AGAM</name>
<dbReference type="CDD" id="cd04301">
    <property type="entry name" value="NAT_SF"/>
    <property type="match status" value="1"/>
</dbReference>
<dbReference type="InterPro" id="IPR000182">
    <property type="entry name" value="GNAT_dom"/>
</dbReference>